<evidence type="ECO:0000313" key="3">
    <source>
        <dbReference type="Proteomes" id="UP001296104"/>
    </source>
</evidence>
<dbReference type="InterPro" id="IPR045518">
    <property type="entry name" value="2EXR"/>
</dbReference>
<proteinExistence type="predicted"/>
<accession>A0AAI9E8J3</accession>
<organism evidence="2 3">
    <name type="scientific">Lecanosticta acicola</name>
    <dbReference type="NCBI Taxonomy" id="111012"/>
    <lineage>
        <taxon>Eukaryota</taxon>
        <taxon>Fungi</taxon>
        <taxon>Dikarya</taxon>
        <taxon>Ascomycota</taxon>
        <taxon>Pezizomycotina</taxon>
        <taxon>Dothideomycetes</taxon>
        <taxon>Dothideomycetidae</taxon>
        <taxon>Mycosphaerellales</taxon>
        <taxon>Mycosphaerellaceae</taxon>
        <taxon>Lecanosticta</taxon>
    </lineage>
</organism>
<gene>
    <name evidence="2" type="ORF">LECACI_7A002077</name>
</gene>
<reference evidence="2" key="1">
    <citation type="submission" date="2023-11" db="EMBL/GenBank/DDBJ databases">
        <authorList>
            <person name="Alioto T."/>
            <person name="Alioto T."/>
            <person name="Gomez Garrido J."/>
        </authorList>
    </citation>
    <scope>NUCLEOTIDE SEQUENCE</scope>
</reference>
<protein>
    <recommendedName>
        <fullName evidence="1">2EXR domain-containing protein</fullName>
    </recommendedName>
</protein>
<evidence type="ECO:0000259" key="1">
    <source>
        <dbReference type="Pfam" id="PF20150"/>
    </source>
</evidence>
<dbReference type="AlphaFoldDB" id="A0AAI9E8J3"/>
<keyword evidence="3" id="KW-1185">Reference proteome</keyword>
<name>A0AAI9E8J3_9PEZI</name>
<dbReference type="EMBL" id="CAVMBE010000008">
    <property type="protein sequence ID" value="CAK3876947.1"/>
    <property type="molecule type" value="Genomic_DNA"/>
</dbReference>
<dbReference type="Proteomes" id="UP001296104">
    <property type="component" value="Unassembled WGS sequence"/>
</dbReference>
<dbReference type="Pfam" id="PF20150">
    <property type="entry name" value="2EXR"/>
    <property type="match status" value="1"/>
</dbReference>
<sequence length="193" mass="22269">MDSEDDDDQSSLLTPYYFFEDPDDEVAAADTKRLADLEAIRAKDAEVNARERSSLTVEKVWVVPRIFTLPVEVRKRIFHFALFPKGVTPSPHFTRESKYRVKVPALLRTCRDMRAEALPVYYGSFRCSAFHYKNIIGWLKMIDPEAKKVLKSIIVRAEAVLHDRRGIQDRDVVLVAFKKAGVDTRKVHIKVIY</sequence>
<feature type="domain" description="2EXR" evidence="1">
    <location>
        <begin position="69"/>
        <end position="128"/>
    </location>
</feature>
<comment type="caution">
    <text evidence="2">The sequence shown here is derived from an EMBL/GenBank/DDBJ whole genome shotgun (WGS) entry which is preliminary data.</text>
</comment>
<evidence type="ECO:0000313" key="2">
    <source>
        <dbReference type="EMBL" id="CAK3876947.1"/>
    </source>
</evidence>